<evidence type="ECO:0000256" key="1">
    <source>
        <dbReference type="ARBA" id="ARBA00006484"/>
    </source>
</evidence>
<dbReference type="KEGG" id="mlut:JET14_00735"/>
<dbReference type="InterPro" id="IPR051911">
    <property type="entry name" value="SDR_oxidoreductase"/>
</dbReference>
<dbReference type="PROSITE" id="PS00061">
    <property type="entry name" value="ADH_SHORT"/>
    <property type="match status" value="1"/>
</dbReference>
<dbReference type="Gene3D" id="3.40.50.720">
    <property type="entry name" value="NAD(P)-binding Rossmann-like Domain"/>
    <property type="match status" value="1"/>
</dbReference>
<dbReference type="EMBL" id="CP066786">
    <property type="protein sequence ID" value="QQM30750.1"/>
    <property type="molecule type" value="Genomic_DNA"/>
</dbReference>
<dbReference type="PRINTS" id="PR00080">
    <property type="entry name" value="SDRFAMILY"/>
</dbReference>
<protein>
    <submittedName>
        <fullName evidence="4">SDR family oxidoreductase</fullName>
    </submittedName>
</protein>
<gene>
    <name evidence="4" type="ORF">JET14_00735</name>
</gene>
<proteinExistence type="inferred from homology"/>
<dbReference type="InterPro" id="IPR020904">
    <property type="entry name" value="Sc_DH/Rdtase_CS"/>
</dbReference>
<keyword evidence="2" id="KW-0560">Oxidoreductase</keyword>
<dbReference type="RefSeq" id="WP_200336359.1">
    <property type="nucleotide sequence ID" value="NZ_CP066786.1"/>
</dbReference>
<dbReference type="PRINTS" id="PR00081">
    <property type="entry name" value="GDHRDH"/>
</dbReference>
<dbReference type="InterPro" id="IPR036291">
    <property type="entry name" value="NAD(P)-bd_dom_sf"/>
</dbReference>
<evidence type="ECO:0000313" key="5">
    <source>
        <dbReference type="Proteomes" id="UP000596083"/>
    </source>
</evidence>
<dbReference type="Proteomes" id="UP000596083">
    <property type="component" value="Chromosome"/>
</dbReference>
<dbReference type="SUPFAM" id="SSF51735">
    <property type="entry name" value="NAD(P)-binding Rossmann-fold domains"/>
    <property type="match status" value="1"/>
</dbReference>
<accession>A0A7T7HKB9</accession>
<comment type="similarity">
    <text evidence="1 3">Belongs to the short-chain dehydrogenases/reductases (SDR) family.</text>
</comment>
<dbReference type="Pfam" id="PF00106">
    <property type="entry name" value="adh_short"/>
    <property type="match status" value="1"/>
</dbReference>
<dbReference type="PANTHER" id="PTHR43976">
    <property type="entry name" value="SHORT CHAIN DEHYDROGENASE"/>
    <property type="match status" value="1"/>
</dbReference>
<dbReference type="CDD" id="cd05374">
    <property type="entry name" value="17beta-HSD-like_SDR_c"/>
    <property type="match status" value="1"/>
</dbReference>
<organism evidence="4 5">
    <name type="scientific">Martelella lutilitoris</name>
    <dbReference type="NCBI Taxonomy" id="2583532"/>
    <lineage>
        <taxon>Bacteria</taxon>
        <taxon>Pseudomonadati</taxon>
        <taxon>Pseudomonadota</taxon>
        <taxon>Alphaproteobacteria</taxon>
        <taxon>Hyphomicrobiales</taxon>
        <taxon>Aurantimonadaceae</taxon>
        <taxon>Martelella</taxon>
    </lineage>
</organism>
<dbReference type="AlphaFoldDB" id="A0A7T7HKB9"/>
<evidence type="ECO:0000256" key="2">
    <source>
        <dbReference type="ARBA" id="ARBA00023002"/>
    </source>
</evidence>
<evidence type="ECO:0000313" key="4">
    <source>
        <dbReference type="EMBL" id="QQM30750.1"/>
    </source>
</evidence>
<dbReference type="GO" id="GO:0016491">
    <property type="term" value="F:oxidoreductase activity"/>
    <property type="evidence" value="ECO:0007669"/>
    <property type="project" value="UniProtKB-KW"/>
</dbReference>
<reference evidence="4 5" key="1">
    <citation type="submission" date="2020-12" db="EMBL/GenBank/DDBJ databases">
        <authorList>
            <person name="Zheng R.K."/>
            <person name="Sun C.M."/>
        </authorList>
    </citation>
    <scope>NUCLEOTIDE SEQUENCE [LARGE SCALE GENOMIC DNA]</scope>
    <source>
        <strain evidence="4 5">ZRK001</strain>
    </source>
</reference>
<dbReference type="InterPro" id="IPR002347">
    <property type="entry name" value="SDR_fam"/>
</dbReference>
<name>A0A7T7HKB9_9HYPH</name>
<evidence type="ECO:0000256" key="3">
    <source>
        <dbReference type="RuleBase" id="RU000363"/>
    </source>
</evidence>
<sequence>MPRILVTGASSGFGLAIARSFLSRGWDVAATMRDPKSDQLPVSDKLQVLPLDVTDAKSIERAVAAAGPLDALVNNAGVGMLNVLEGSDMEKVRELFETNVFGAFAVTRAVLPQLRMRGAGVIVNISSSVTLKPLPALSVYSASKAALNAFTESLALEAGLFGARARLVLPGSAPTTDFGKNAVARMGMDIPEPYTAFVHDYLATLRSGTLVTTAEDVAAAVWLAVTDENAPMMIPAGADARALFNEEVRTTA</sequence>
<dbReference type="PANTHER" id="PTHR43976:SF16">
    <property type="entry name" value="SHORT-CHAIN DEHYDROGENASE_REDUCTASE FAMILY PROTEIN"/>
    <property type="match status" value="1"/>
</dbReference>